<keyword evidence="2" id="KW-1185">Reference proteome</keyword>
<evidence type="ECO:0000313" key="2">
    <source>
        <dbReference type="Proteomes" id="UP000188318"/>
    </source>
</evidence>
<dbReference type="OrthoDB" id="5399138at2759"/>
<name>A0A1R3R7G4_ASPC5</name>
<accession>A0A1R3R7G4</accession>
<organism evidence="1 2">
    <name type="scientific">Aspergillus carbonarius (strain ITEM 5010)</name>
    <dbReference type="NCBI Taxonomy" id="602072"/>
    <lineage>
        <taxon>Eukaryota</taxon>
        <taxon>Fungi</taxon>
        <taxon>Dikarya</taxon>
        <taxon>Ascomycota</taxon>
        <taxon>Pezizomycotina</taxon>
        <taxon>Eurotiomycetes</taxon>
        <taxon>Eurotiomycetidae</taxon>
        <taxon>Eurotiales</taxon>
        <taxon>Aspergillaceae</taxon>
        <taxon>Aspergillus</taxon>
        <taxon>Aspergillus subgen. Circumdati</taxon>
    </lineage>
</organism>
<dbReference type="VEuPathDB" id="FungiDB:ASPCADRAFT_212010"/>
<sequence length="56" mass="5827">MDAGRAFPNRKSQSGSFPAGAWMALVPPTRKGPAPPPSFIPSASPAFLLPFPSYPG</sequence>
<evidence type="ECO:0000313" key="1">
    <source>
        <dbReference type="EMBL" id="OOF90410.1"/>
    </source>
</evidence>
<reference evidence="2" key="1">
    <citation type="journal article" date="2017" name="Genome Biol.">
        <title>Comparative genomics reveals high biological diversity and specific adaptations in the industrially and medically important fungal genus Aspergillus.</title>
        <authorList>
            <person name="de Vries R.P."/>
            <person name="Riley R."/>
            <person name="Wiebenga A."/>
            <person name="Aguilar-Osorio G."/>
            <person name="Amillis S."/>
            <person name="Uchima C.A."/>
            <person name="Anderluh G."/>
            <person name="Asadollahi M."/>
            <person name="Askin M."/>
            <person name="Barry K."/>
            <person name="Battaglia E."/>
            <person name="Bayram O."/>
            <person name="Benocci T."/>
            <person name="Braus-Stromeyer S.A."/>
            <person name="Caldana C."/>
            <person name="Canovas D."/>
            <person name="Cerqueira G.C."/>
            <person name="Chen F."/>
            <person name="Chen W."/>
            <person name="Choi C."/>
            <person name="Clum A."/>
            <person name="Dos Santos R.A."/>
            <person name="Damasio A.R."/>
            <person name="Diallinas G."/>
            <person name="Emri T."/>
            <person name="Fekete E."/>
            <person name="Flipphi M."/>
            <person name="Freyberg S."/>
            <person name="Gallo A."/>
            <person name="Gournas C."/>
            <person name="Habgood R."/>
            <person name="Hainaut M."/>
            <person name="Harispe M.L."/>
            <person name="Henrissat B."/>
            <person name="Hilden K.S."/>
            <person name="Hope R."/>
            <person name="Hossain A."/>
            <person name="Karabika E."/>
            <person name="Karaffa L."/>
            <person name="Karanyi Z."/>
            <person name="Krasevec N."/>
            <person name="Kuo A."/>
            <person name="Kusch H."/>
            <person name="LaButti K."/>
            <person name="Lagendijk E.L."/>
            <person name="Lapidus A."/>
            <person name="Levasseur A."/>
            <person name="Lindquist E."/>
            <person name="Lipzen A."/>
            <person name="Logrieco A.F."/>
            <person name="MacCabe A."/>
            <person name="Maekelae M.R."/>
            <person name="Malavazi I."/>
            <person name="Melin P."/>
            <person name="Meyer V."/>
            <person name="Mielnichuk N."/>
            <person name="Miskei M."/>
            <person name="Molnar A.P."/>
            <person name="Mule G."/>
            <person name="Ngan C.Y."/>
            <person name="Orejas M."/>
            <person name="Orosz E."/>
            <person name="Ouedraogo J.P."/>
            <person name="Overkamp K.M."/>
            <person name="Park H.-S."/>
            <person name="Perrone G."/>
            <person name="Piumi F."/>
            <person name="Punt P.J."/>
            <person name="Ram A.F."/>
            <person name="Ramon A."/>
            <person name="Rauscher S."/>
            <person name="Record E."/>
            <person name="Riano-Pachon D.M."/>
            <person name="Robert V."/>
            <person name="Roehrig J."/>
            <person name="Ruller R."/>
            <person name="Salamov A."/>
            <person name="Salih N.S."/>
            <person name="Samson R.A."/>
            <person name="Sandor E."/>
            <person name="Sanguinetti M."/>
            <person name="Schuetze T."/>
            <person name="Sepcic K."/>
            <person name="Shelest E."/>
            <person name="Sherlock G."/>
            <person name="Sophianopoulou V."/>
            <person name="Squina F.M."/>
            <person name="Sun H."/>
            <person name="Susca A."/>
            <person name="Todd R.B."/>
            <person name="Tsang A."/>
            <person name="Unkles S.E."/>
            <person name="van de Wiele N."/>
            <person name="van Rossen-Uffink D."/>
            <person name="Oliveira J.V."/>
            <person name="Vesth T.C."/>
            <person name="Visser J."/>
            <person name="Yu J.-H."/>
            <person name="Zhou M."/>
            <person name="Andersen M.R."/>
            <person name="Archer D.B."/>
            <person name="Baker S.E."/>
            <person name="Benoit I."/>
            <person name="Brakhage A.A."/>
            <person name="Braus G.H."/>
            <person name="Fischer R."/>
            <person name="Frisvad J.C."/>
            <person name="Goldman G.H."/>
            <person name="Houbraken J."/>
            <person name="Oakley B."/>
            <person name="Pocsi I."/>
            <person name="Scazzocchio C."/>
            <person name="Seiboth B."/>
            <person name="vanKuyk P.A."/>
            <person name="Wortman J."/>
            <person name="Dyer P.S."/>
            <person name="Grigoriev I.V."/>
        </authorList>
    </citation>
    <scope>NUCLEOTIDE SEQUENCE [LARGE SCALE GENOMIC DNA]</scope>
    <source>
        <strain evidence="2">ITEM 5010</strain>
    </source>
</reference>
<dbReference type="EMBL" id="KV907526">
    <property type="protein sequence ID" value="OOF90410.1"/>
    <property type="molecule type" value="Genomic_DNA"/>
</dbReference>
<gene>
    <name evidence="1" type="ORF">ASPCADRAFT_212010</name>
</gene>
<dbReference type="AlphaFoldDB" id="A0A1R3R7G4"/>
<dbReference type="Proteomes" id="UP000188318">
    <property type="component" value="Unassembled WGS sequence"/>
</dbReference>
<proteinExistence type="predicted"/>
<protein>
    <submittedName>
        <fullName evidence="1">Uncharacterized protein</fullName>
    </submittedName>
</protein>